<gene>
    <name evidence="2" type="ORF">PPERSA_10138</name>
</gene>
<keyword evidence="3" id="KW-1185">Reference proteome</keyword>
<protein>
    <submittedName>
        <fullName evidence="2">Uncharacterized protein</fullName>
    </submittedName>
</protein>
<dbReference type="Proteomes" id="UP000054937">
    <property type="component" value="Unassembled WGS sequence"/>
</dbReference>
<dbReference type="AlphaFoldDB" id="A0A0V0R021"/>
<dbReference type="InParanoid" id="A0A0V0R021"/>
<evidence type="ECO:0000313" key="3">
    <source>
        <dbReference type="Proteomes" id="UP000054937"/>
    </source>
</evidence>
<proteinExistence type="predicted"/>
<feature type="compositionally biased region" description="Polar residues" evidence="1">
    <location>
        <begin position="257"/>
        <end position="275"/>
    </location>
</feature>
<evidence type="ECO:0000256" key="1">
    <source>
        <dbReference type="SAM" id="MobiDB-lite"/>
    </source>
</evidence>
<feature type="compositionally biased region" description="Acidic residues" evidence="1">
    <location>
        <begin position="302"/>
        <end position="314"/>
    </location>
</feature>
<feature type="compositionally biased region" description="Polar residues" evidence="1">
    <location>
        <begin position="287"/>
        <end position="299"/>
    </location>
</feature>
<comment type="caution">
    <text evidence="2">The sequence shown here is derived from an EMBL/GenBank/DDBJ whole genome shotgun (WGS) entry which is preliminary data.</text>
</comment>
<sequence length="532" mass="63118">MGQTIQKDLGLLRDNQQREKYEKLKQFLNYDINQQETQQDSYELSQYIDDSQDIIQYQENEKQHQFQRDPLLHQSSSNQNGFNDFKKIQINQQNQSNQNEENSQNLQQNFDQKINLNLKHDQCSNLQEYQSDQSQITINQQGQFQNQIQHKTSTQQDFQFENNNINNKIQNLECSGSDSEDYNELYYKKQQNKNGQISVKNNLLQQMQQDKNNNSFNQSININDQNLEDELKNQQFQQSYNGQNKSSDSDNENNDSIQFNKQKTQNNLEFQIYQQNEKEQKLKSPKQFKNQHFQNQSMQSSESDDSDDYGEMLGDESHLENSNIQNNQLKLNNKIDQSYNEQNLNYNINNSDKENFNKNINEQERNSGDNDKQQKIPNLKIQIDYNSQEQIQNSQSELSQIDLNNNEFSNYDSKNYIRQNNISESNNYQNDSGQTIMRSKKNTNVKSKNKYENQNFKIVRRSNSQQDWKPITDNISDYQNTQMSKKLENQFNNPYKSSNINGILQSNSNFKSQKYSHIFNDTEEIDSESDYQ</sequence>
<feature type="region of interest" description="Disordered" evidence="1">
    <location>
        <begin position="239"/>
        <end position="315"/>
    </location>
</feature>
<name>A0A0V0R021_PSEPJ</name>
<dbReference type="OMA" id="TNSEANM"/>
<dbReference type="EMBL" id="LDAU01000079">
    <property type="protein sequence ID" value="KRX07854.1"/>
    <property type="molecule type" value="Genomic_DNA"/>
</dbReference>
<evidence type="ECO:0000313" key="2">
    <source>
        <dbReference type="EMBL" id="KRX07854.1"/>
    </source>
</evidence>
<accession>A0A0V0R021</accession>
<reference evidence="2 3" key="1">
    <citation type="journal article" date="2015" name="Sci. Rep.">
        <title>Genome of the facultative scuticociliatosis pathogen Pseudocohnilembus persalinus provides insight into its virulence through horizontal gene transfer.</title>
        <authorList>
            <person name="Xiong J."/>
            <person name="Wang G."/>
            <person name="Cheng J."/>
            <person name="Tian M."/>
            <person name="Pan X."/>
            <person name="Warren A."/>
            <person name="Jiang C."/>
            <person name="Yuan D."/>
            <person name="Miao W."/>
        </authorList>
    </citation>
    <scope>NUCLEOTIDE SEQUENCE [LARGE SCALE GENOMIC DNA]</scope>
    <source>
        <strain evidence="2">36N120E</strain>
    </source>
</reference>
<organism evidence="2 3">
    <name type="scientific">Pseudocohnilembus persalinus</name>
    <name type="common">Ciliate</name>
    <dbReference type="NCBI Taxonomy" id="266149"/>
    <lineage>
        <taxon>Eukaryota</taxon>
        <taxon>Sar</taxon>
        <taxon>Alveolata</taxon>
        <taxon>Ciliophora</taxon>
        <taxon>Intramacronucleata</taxon>
        <taxon>Oligohymenophorea</taxon>
        <taxon>Scuticociliatia</taxon>
        <taxon>Philasterida</taxon>
        <taxon>Pseudocohnilembidae</taxon>
        <taxon>Pseudocohnilembus</taxon>
    </lineage>
</organism>